<accession>A0A8J3G1L8</accession>
<protein>
    <recommendedName>
        <fullName evidence="19">Cbb3-type cytochrome c oxidase subunit</fullName>
    </recommendedName>
</protein>
<keyword evidence="7 19" id="KW-0349">Heme</keyword>
<evidence type="ECO:0000256" key="15">
    <source>
        <dbReference type="ARBA" id="ARBA00023002"/>
    </source>
</evidence>
<keyword evidence="11" id="KW-0677">Repeat</keyword>
<evidence type="ECO:0000256" key="2">
    <source>
        <dbReference type="ARBA" id="ARBA00004673"/>
    </source>
</evidence>
<keyword evidence="18 19" id="KW-0472">Membrane</keyword>
<dbReference type="PANTHER" id="PTHR33751:SF1">
    <property type="entry name" value="CBB3-TYPE CYTOCHROME C OXIDASE SUBUNIT FIXP"/>
    <property type="match status" value="1"/>
</dbReference>
<keyword evidence="17 19" id="KW-0406">Ion transport</keyword>
<dbReference type="Pfam" id="PF14715">
    <property type="entry name" value="FixP_N"/>
    <property type="match status" value="1"/>
</dbReference>
<reference evidence="25" key="1">
    <citation type="journal article" date="2014" name="Int. J. Syst. Evol. Microbiol.">
        <title>Complete genome sequence of Corynebacterium casei LMG S-19264T (=DSM 44701T), isolated from a smear-ripened cheese.</title>
        <authorList>
            <consortium name="US DOE Joint Genome Institute (JGI-PGF)"/>
            <person name="Walter F."/>
            <person name="Albersmeier A."/>
            <person name="Kalinowski J."/>
            <person name="Ruckert C."/>
        </authorList>
    </citation>
    <scope>NUCLEOTIDE SEQUENCE</scope>
    <source>
        <strain evidence="25">KCTC 32513</strain>
    </source>
</reference>
<dbReference type="GO" id="GO:0005506">
    <property type="term" value="F:iron ion binding"/>
    <property type="evidence" value="ECO:0007669"/>
    <property type="project" value="InterPro"/>
</dbReference>
<feature type="binding site" description="covalent" evidence="21">
    <location>
        <position position="136"/>
    </location>
    <ligand>
        <name>heme c</name>
        <dbReference type="ChEBI" id="CHEBI:61717"/>
        <label>1</label>
    </ligand>
</feature>
<feature type="region of interest" description="Disordered" evidence="22">
    <location>
        <begin position="1"/>
        <end position="34"/>
    </location>
</feature>
<feature type="binding site" description="axial binding residue" evidence="20">
    <location>
        <position position="140"/>
    </location>
    <ligand>
        <name>heme c</name>
        <dbReference type="ChEBI" id="CHEBI:61717"/>
        <label>1</label>
    </ligand>
    <ligandPart>
        <name>Fe</name>
        <dbReference type="ChEBI" id="CHEBI:18248"/>
    </ligandPart>
</feature>
<dbReference type="RefSeq" id="WP_233353965.1">
    <property type="nucleotide sequence ID" value="NZ_BMZH01000002.1"/>
</dbReference>
<sequence>MSDTDNTEDRPDMGDRHEPRFDEPTGQYTTGHSWDGIEELNTPMPRWWLGIFYASIVIALIYALLMPSIPLINSHYKGLLGHSDRKAVALDMVNMRTGRAQFSDKLTGVDLENIMGDPELFRFAMAAGKSAFGDNCATCHGAGGQGFKGYPNLNDDIWIWGGTFEEIRHTLEVGVRASHDDTQFNLMQAYGRDGLLTRDEIKDLTEYLLAFTDRSENPDAVARGKSLFAENCVSCHGAEATGDQSQGAPNLTDLDWLYGGERADILETLNNGRQGVMPNWNERLSPDTITALAVYVHALGGGEPSNPVE</sequence>
<dbReference type="GO" id="GO:0016491">
    <property type="term" value="F:oxidoreductase activity"/>
    <property type="evidence" value="ECO:0007669"/>
    <property type="project" value="UniProtKB-KW"/>
</dbReference>
<keyword evidence="15 19" id="KW-0560">Oxidoreductase</keyword>
<gene>
    <name evidence="25" type="primary">fixP</name>
    <name evidence="25" type="ORF">GCM10009069_06730</name>
</gene>
<evidence type="ECO:0000256" key="18">
    <source>
        <dbReference type="ARBA" id="ARBA00023136"/>
    </source>
</evidence>
<dbReference type="PIRSF" id="PIRSF000006">
    <property type="entry name" value="Cbb3-Cox_fixP"/>
    <property type="match status" value="1"/>
</dbReference>
<evidence type="ECO:0000256" key="19">
    <source>
        <dbReference type="PIRNR" id="PIRNR000006"/>
    </source>
</evidence>
<evidence type="ECO:0000256" key="12">
    <source>
        <dbReference type="ARBA" id="ARBA00022781"/>
    </source>
</evidence>
<dbReference type="UniPathway" id="UPA00705"/>
<keyword evidence="14 23" id="KW-1133">Transmembrane helix</keyword>
<organism evidence="25 26">
    <name type="scientific">Algimonas arctica</name>
    <dbReference type="NCBI Taxonomy" id="1479486"/>
    <lineage>
        <taxon>Bacteria</taxon>
        <taxon>Pseudomonadati</taxon>
        <taxon>Pseudomonadota</taxon>
        <taxon>Alphaproteobacteria</taxon>
        <taxon>Maricaulales</taxon>
        <taxon>Robiginitomaculaceae</taxon>
        <taxon>Algimonas</taxon>
    </lineage>
</organism>
<evidence type="ECO:0000256" key="22">
    <source>
        <dbReference type="SAM" id="MobiDB-lite"/>
    </source>
</evidence>
<dbReference type="SUPFAM" id="SSF46626">
    <property type="entry name" value="Cytochrome c"/>
    <property type="match status" value="2"/>
</dbReference>
<evidence type="ECO:0000313" key="26">
    <source>
        <dbReference type="Proteomes" id="UP000634004"/>
    </source>
</evidence>
<evidence type="ECO:0000256" key="14">
    <source>
        <dbReference type="ARBA" id="ARBA00022989"/>
    </source>
</evidence>
<evidence type="ECO:0000256" key="10">
    <source>
        <dbReference type="ARBA" id="ARBA00022723"/>
    </source>
</evidence>
<feature type="binding site" description="axial binding residue" evidence="20">
    <location>
        <position position="277"/>
    </location>
    <ligand>
        <name>heme c</name>
        <dbReference type="ChEBI" id="CHEBI:61717"/>
        <label>1</label>
    </ligand>
    <ligandPart>
        <name>Fe</name>
        <dbReference type="ChEBI" id="CHEBI:18248"/>
    </ligandPart>
</feature>
<dbReference type="InterPro" id="IPR009056">
    <property type="entry name" value="Cyt_c-like_dom"/>
</dbReference>
<dbReference type="Gene3D" id="6.10.280.130">
    <property type="match status" value="1"/>
</dbReference>
<comment type="similarity">
    <text evidence="3 19">Belongs to the CcoP / FixP family.</text>
</comment>
<evidence type="ECO:0000256" key="4">
    <source>
        <dbReference type="ARBA" id="ARBA00022448"/>
    </source>
</evidence>
<evidence type="ECO:0000256" key="20">
    <source>
        <dbReference type="PIRSR" id="PIRSR000006-1"/>
    </source>
</evidence>
<dbReference type="GO" id="GO:0009055">
    <property type="term" value="F:electron transfer activity"/>
    <property type="evidence" value="ECO:0007669"/>
    <property type="project" value="InterPro"/>
</dbReference>
<dbReference type="Proteomes" id="UP000634004">
    <property type="component" value="Unassembled WGS sequence"/>
</dbReference>
<keyword evidence="5 19" id="KW-1003">Cell membrane</keyword>
<evidence type="ECO:0000256" key="3">
    <source>
        <dbReference type="ARBA" id="ARBA00006113"/>
    </source>
</evidence>
<feature type="transmembrane region" description="Helical" evidence="23">
    <location>
        <begin position="47"/>
        <end position="65"/>
    </location>
</feature>
<evidence type="ECO:0000256" key="11">
    <source>
        <dbReference type="ARBA" id="ARBA00022737"/>
    </source>
</evidence>
<dbReference type="Gene3D" id="1.10.760.10">
    <property type="entry name" value="Cytochrome c-like domain"/>
    <property type="match status" value="2"/>
</dbReference>
<dbReference type="InterPro" id="IPR008168">
    <property type="entry name" value="Cyt_C_IC"/>
</dbReference>
<evidence type="ECO:0000256" key="5">
    <source>
        <dbReference type="ARBA" id="ARBA00022475"/>
    </source>
</evidence>
<feature type="binding site" description="axial binding residue" evidence="20">
    <location>
        <position position="187"/>
    </location>
    <ligand>
        <name>heme c</name>
        <dbReference type="ChEBI" id="CHEBI:61717"/>
        <label>2</label>
    </ligand>
    <ligandPart>
        <name>Fe</name>
        <dbReference type="ChEBI" id="CHEBI:18248"/>
    </ligandPart>
</feature>
<keyword evidence="12 19" id="KW-0375">Hydrogen ion transport</keyword>
<evidence type="ECO:0000256" key="21">
    <source>
        <dbReference type="PIRSR" id="PIRSR000006-2"/>
    </source>
</evidence>
<evidence type="ECO:0000256" key="9">
    <source>
        <dbReference type="ARBA" id="ARBA00022692"/>
    </source>
</evidence>
<evidence type="ECO:0000256" key="16">
    <source>
        <dbReference type="ARBA" id="ARBA00023004"/>
    </source>
</evidence>
<keyword evidence="10 19" id="KW-0479">Metal-binding</keyword>
<comment type="subunit">
    <text evidence="19">Component of the cbb3-type cytochrome c oxidase.</text>
</comment>
<dbReference type="GO" id="GO:0006119">
    <property type="term" value="P:oxidative phosphorylation"/>
    <property type="evidence" value="ECO:0007669"/>
    <property type="project" value="UniProtKB-UniPathway"/>
</dbReference>
<name>A0A8J3G1L8_9PROT</name>
<reference evidence="25" key="2">
    <citation type="submission" date="2020-09" db="EMBL/GenBank/DDBJ databases">
        <authorList>
            <person name="Sun Q."/>
            <person name="Kim S."/>
        </authorList>
    </citation>
    <scope>NUCLEOTIDE SEQUENCE</scope>
    <source>
        <strain evidence="25">KCTC 32513</strain>
    </source>
</reference>
<evidence type="ECO:0000256" key="8">
    <source>
        <dbReference type="ARBA" id="ARBA00022660"/>
    </source>
</evidence>
<keyword evidence="9 23" id="KW-0812">Transmembrane</keyword>
<evidence type="ECO:0000256" key="17">
    <source>
        <dbReference type="ARBA" id="ARBA00023065"/>
    </source>
</evidence>
<evidence type="ECO:0000256" key="23">
    <source>
        <dbReference type="SAM" id="Phobius"/>
    </source>
</evidence>
<dbReference type="Pfam" id="PF00034">
    <property type="entry name" value="Cytochrom_C"/>
    <property type="match status" value="1"/>
</dbReference>
<feature type="binding site" description="axial binding residue" evidence="20">
    <location>
        <position position="236"/>
    </location>
    <ligand>
        <name>heme c</name>
        <dbReference type="ChEBI" id="CHEBI:61717"/>
        <label>2</label>
    </ligand>
    <ligandPart>
        <name>Fe</name>
        <dbReference type="ChEBI" id="CHEBI:18248"/>
    </ligandPart>
</feature>
<dbReference type="EMBL" id="BMZH01000002">
    <property type="protein sequence ID" value="GHA86177.1"/>
    <property type="molecule type" value="Genomic_DNA"/>
</dbReference>
<feature type="binding site" description="covalent" evidence="21">
    <location>
        <position position="235"/>
    </location>
    <ligand>
        <name>heme c</name>
        <dbReference type="ChEBI" id="CHEBI:61717"/>
        <label>2</label>
    </ligand>
</feature>
<evidence type="ECO:0000256" key="6">
    <source>
        <dbReference type="ARBA" id="ARBA00022519"/>
    </source>
</evidence>
<feature type="binding site" description="covalent" evidence="21">
    <location>
        <position position="139"/>
    </location>
    <ligand>
        <name>heme c</name>
        <dbReference type="ChEBI" id="CHEBI:61717"/>
        <label>1</label>
    </ligand>
</feature>
<dbReference type="PRINTS" id="PR00605">
    <property type="entry name" value="CYTCHROMECIC"/>
</dbReference>
<evidence type="ECO:0000256" key="7">
    <source>
        <dbReference type="ARBA" id="ARBA00022617"/>
    </source>
</evidence>
<comment type="pathway">
    <text evidence="2 19">Energy metabolism; oxidative phosphorylation.</text>
</comment>
<dbReference type="NCBIfam" id="TIGR00782">
    <property type="entry name" value="ccoP"/>
    <property type="match status" value="1"/>
</dbReference>
<evidence type="ECO:0000256" key="1">
    <source>
        <dbReference type="ARBA" id="ARBA00004533"/>
    </source>
</evidence>
<keyword evidence="16 19" id="KW-0408">Iron</keyword>
<dbReference type="PROSITE" id="PS51007">
    <property type="entry name" value="CYTC"/>
    <property type="match status" value="2"/>
</dbReference>
<keyword evidence="26" id="KW-1185">Reference proteome</keyword>
<dbReference type="PANTHER" id="PTHR33751">
    <property type="entry name" value="CBB3-TYPE CYTOCHROME C OXIDASE SUBUNIT FIXP"/>
    <property type="match status" value="1"/>
</dbReference>
<proteinExistence type="inferred from homology"/>
<evidence type="ECO:0000256" key="13">
    <source>
        <dbReference type="ARBA" id="ARBA00022982"/>
    </source>
</evidence>
<comment type="subcellular location">
    <subcellularLocation>
        <location evidence="1 19">Cell inner membrane</location>
    </subcellularLocation>
</comment>
<keyword evidence="8 19" id="KW-0679">Respiratory chain</keyword>
<feature type="domain" description="Cytochrome c" evidence="24">
    <location>
        <begin position="219"/>
        <end position="300"/>
    </location>
</feature>
<comment type="cofactor">
    <cofactor evidence="19 21">
        <name>heme c</name>
        <dbReference type="ChEBI" id="CHEBI:61717"/>
    </cofactor>
    <text evidence="19 21">Binds 2 heme C groups per subunit.</text>
</comment>
<keyword evidence="6 19" id="KW-0997">Cell inner membrane</keyword>
<dbReference type="AlphaFoldDB" id="A0A8J3G1L8"/>
<dbReference type="InterPro" id="IPR050597">
    <property type="entry name" value="Cytochrome_c_Oxidase_Subunit"/>
</dbReference>
<comment type="caution">
    <text evidence="25">The sequence shown here is derived from an EMBL/GenBank/DDBJ whole genome shotgun (WGS) entry which is preliminary data.</text>
</comment>
<dbReference type="GO" id="GO:0020037">
    <property type="term" value="F:heme binding"/>
    <property type="evidence" value="ECO:0007669"/>
    <property type="project" value="InterPro"/>
</dbReference>
<keyword evidence="4 19" id="KW-0813">Transport</keyword>
<comment type="function">
    <text evidence="19">C-type cytochrome. Part of the cbb3-type cytochrome c oxidase complex.</text>
</comment>
<keyword evidence="13 19" id="KW-0249">Electron transport</keyword>
<feature type="domain" description="Cytochrome c" evidence="24">
    <location>
        <begin position="123"/>
        <end position="212"/>
    </location>
</feature>
<feature type="compositionally biased region" description="Basic and acidic residues" evidence="22">
    <location>
        <begin position="7"/>
        <end position="23"/>
    </location>
</feature>
<evidence type="ECO:0000313" key="25">
    <source>
        <dbReference type="EMBL" id="GHA86177.1"/>
    </source>
</evidence>
<dbReference type="Pfam" id="PF13442">
    <property type="entry name" value="Cytochrome_CBB3"/>
    <property type="match status" value="1"/>
</dbReference>
<dbReference type="InterPro" id="IPR038414">
    <property type="entry name" value="CcoP_N_sf"/>
</dbReference>
<feature type="binding site" description="covalent" evidence="21">
    <location>
        <position position="232"/>
    </location>
    <ligand>
        <name>heme c</name>
        <dbReference type="ChEBI" id="CHEBI:61717"/>
        <label>2</label>
    </ligand>
</feature>
<dbReference type="GO" id="GO:0005886">
    <property type="term" value="C:plasma membrane"/>
    <property type="evidence" value="ECO:0007669"/>
    <property type="project" value="UniProtKB-SubCell"/>
</dbReference>
<evidence type="ECO:0000259" key="24">
    <source>
        <dbReference type="PROSITE" id="PS51007"/>
    </source>
</evidence>
<dbReference type="InterPro" id="IPR004678">
    <property type="entry name" value="Cyt_c_oxidase_cbb3_su3"/>
</dbReference>
<dbReference type="GO" id="GO:1902600">
    <property type="term" value="P:proton transmembrane transport"/>
    <property type="evidence" value="ECO:0007669"/>
    <property type="project" value="UniProtKB-KW"/>
</dbReference>
<dbReference type="InterPro" id="IPR032858">
    <property type="entry name" value="CcoP_N"/>
</dbReference>
<dbReference type="InterPro" id="IPR036909">
    <property type="entry name" value="Cyt_c-like_dom_sf"/>
</dbReference>